<dbReference type="RefSeq" id="WP_092354628.1">
    <property type="nucleotide sequence ID" value="NZ_FOIN01000023.1"/>
</dbReference>
<dbReference type="GeneID" id="78288787"/>
<reference evidence="3" key="1">
    <citation type="submission" date="2016-10" db="EMBL/GenBank/DDBJ databases">
        <authorList>
            <person name="Varghese N."/>
            <person name="Submissions S."/>
        </authorList>
    </citation>
    <scope>NUCLEOTIDE SEQUENCE [LARGE SCALE GENOMIC DNA]</scope>
    <source>
        <strain evidence="3">DSM 1551</strain>
    </source>
</reference>
<evidence type="ECO:0000256" key="1">
    <source>
        <dbReference type="SAM" id="Phobius"/>
    </source>
</evidence>
<feature type="transmembrane region" description="Helical" evidence="1">
    <location>
        <begin position="12"/>
        <end position="32"/>
    </location>
</feature>
<dbReference type="EMBL" id="FOIN01000023">
    <property type="protein sequence ID" value="SET62785.1"/>
    <property type="molecule type" value="Genomic_DNA"/>
</dbReference>
<evidence type="ECO:0000313" key="3">
    <source>
        <dbReference type="Proteomes" id="UP000198558"/>
    </source>
</evidence>
<gene>
    <name evidence="2" type="ORF">SAMN04489758_1238</name>
</gene>
<evidence type="ECO:0000313" key="2">
    <source>
        <dbReference type="EMBL" id="SET62785.1"/>
    </source>
</evidence>
<keyword evidence="3" id="KW-1185">Reference proteome</keyword>
<organism evidence="2 3">
    <name type="scientific">Thomasclavelia cocleata</name>
    <dbReference type="NCBI Taxonomy" id="69824"/>
    <lineage>
        <taxon>Bacteria</taxon>
        <taxon>Bacillati</taxon>
        <taxon>Bacillota</taxon>
        <taxon>Erysipelotrichia</taxon>
        <taxon>Erysipelotrichales</taxon>
        <taxon>Coprobacillaceae</taxon>
        <taxon>Thomasclavelia</taxon>
    </lineage>
</organism>
<name>A0A1I0FYW3_9FIRM</name>
<dbReference type="Proteomes" id="UP000198558">
    <property type="component" value="Unassembled WGS sequence"/>
</dbReference>
<dbReference type="OrthoDB" id="1654213at2"/>
<sequence>MIKKPLKLTKNALMLIGVIILILIVFIVLKFGTGDIKKEPEDVNKETLSSLVLENQVLKVELLDFISSKNYDEKYQEVSMYIKEKEEIRGYKIAGDQEFNKVMQLLPPGKQSPLLNNSSEMPTHEAYILVLIGDIAQYKNSQGEDVYRIINARLNYYKQSLLLENDYDSVYIASIDGKKEKMVKIEEYKQVLSNPDEYMLMLQW</sequence>
<keyword evidence="1" id="KW-0812">Transmembrane</keyword>
<accession>A0A1I0FYW3</accession>
<protein>
    <submittedName>
        <fullName evidence="2">Uncharacterized protein</fullName>
    </submittedName>
</protein>
<proteinExistence type="predicted"/>
<keyword evidence="1" id="KW-0472">Membrane</keyword>
<dbReference type="AlphaFoldDB" id="A0A1I0FYW3"/>
<keyword evidence="1" id="KW-1133">Transmembrane helix</keyword>